<protein>
    <submittedName>
        <fullName evidence="2">Uncharacterized protein</fullName>
    </submittedName>
</protein>
<comment type="caution">
    <text evidence="2">The sequence shown here is derived from an EMBL/GenBank/DDBJ whole genome shotgun (WGS) entry which is preliminary data.</text>
</comment>
<evidence type="ECO:0000256" key="1">
    <source>
        <dbReference type="SAM" id="MobiDB-lite"/>
    </source>
</evidence>
<dbReference type="EMBL" id="BPLR01013777">
    <property type="protein sequence ID" value="GIY63721.1"/>
    <property type="molecule type" value="Genomic_DNA"/>
</dbReference>
<accession>A0AAV4V185</accession>
<evidence type="ECO:0000313" key="3">
    <source>
        <dbReference type="Proteomes" id="UP001054945"/>
    </source>
</evidence>
<keyword evidence="3" id="KW-1185">Reference proteome</keyword>
<sequence>MLSEKCFGIANIIGHGRFAVQMIPSFSSICSILFGLQIAYISYPPKPVRNMDEHKKQTIGFLPQTFQFYLPHQTHGCTIVKETLSFYFRERLSFSQLNSRERGRLQNERGAPSKPERCGLEKPYPFPC</sequence>
<proteinExistence type="predicted"/>
<gene>
    <name evidence="2" type="ORF">CEXT_173701</name>
</gene>
<name>A0AAV4V185_CAEEX</name>
<organism evidence="2 3">
    <name type="scientific">Caerostris extrusa</name>
    <name type="common">Bark spider</name>
    <name type="synonym">Caerostris bankana</name>
    <dbReference type="NCBI Taxonomy" id="172846"/>
    <lineage>
        <taxon>Eukaryota</taxon>
        <taxon>Metazoa</taxon>
        <taxon>Ecdysozoa</taxon>
        <taxon>Arthropoda</taxon>
        <taxon>Chelicerata</taxon>
        <taxon>Arachnida</taxon>
        <taxon>Araneae</taxon>
        <taxon>Araneomorphae</taxon>
        <taxon>Entelegynae</taxon>
        <taxon>Araneoidea</taxon>
        <taxon>Araneidae</taxon>
        <taxon>Caerostris</taxon>
    </lineage>
</organism>
<reference evidence="2 3" key="1">
    <citation type="submission" date="2021-06" db="EMBL/GenBank/DDBJ databases">
        <title>Caerostris extrusa draft genome.</title>
        <authorList>
            <person name="Kono N."/>
            <person name="Arakawa K."/>
        </authorList>
    </citation>
    <scope>NUCLEOTIDE SEQUENCE [LARGE SCALE GENOMIC DNA]</scope>
</reference>
<dbReference type="Proteomes" id="UP001054945">
    <property type="component" value="Unassembled WGS sequence"/>
</dbReference>
<evidence type="ECO:0000313" key="2">
    <source>
        <dbReference type="EMBL" id="GIY63721.1"/>
    </source>
</evidence>
<dbReference type="AlphaFoldDB" id="A0AAV4V185"/>
<feature type="region of interest" description="Disordered" evidence="1">
    <location>
        <begin position="99"/>
        <end position="128"/>
    </location>
</feature>